<reference evidence="1 2" key="1">
    <citation type="journal article" date="2011" name="Stand. Genomic Sci.">
        <title>Complete genome sequence of Bacteroides salanitronis type strain (BL78).</title>
        <authorList>
            <person name="Gronow S."/>
            <person name="Held B."/>
            <person name="Lucas S."/>
            <person name="Lapidus A."/>
            <person name="Del Rio T.G."/>
            <person name="Nolan M."/>
            <person name="Tice H."/>
            <person name="Deshpande S."/>
            <person name="Cheng J.F."/>
            <person name="Pitluck S."/>
            <person name="Liolios K."/>
            <person name="Pagani I."/>
            <person name="Ivanova N."/>
            <person name="Mavromatis K."/>
            <person name="Pati A."/>
            <person name="Tapia R."/>
            <person name="Han C."/>
            <person name="Goodwin L."/>
            <person name="Chen A."/>
            <person name="Palaniappan K."/>
            <person name="Land M."/>
            <person name="Hauser L."/>
            <person name="Chang Y.J."/>
            <person name="Jeffries C.D."/>
            <person name="Brambilla E.M."/>
            <person name="Rohde M."/>
            <person name="Goker M."/>
            <person name="Detter J.C."/>
            <person name="Woyke T."/>
            <person name="Bristow J."/>
            <person name="Markowitz V."/>
            <person name="Hugenholtz P."/>
            <person name="Kyrpides N.C."/>
            <person name="Klenk H.P."/>
            <person name="Eisen J.A."/>
        </authorList>
    </citation>
    <scope>NUCLEOTIDE SEQUENCE [LARGE SCALE GENOMIC DNA]</scope>
    <source>
        <strain evidence="1 2">DSM 18170</strain>
    </source>
</reference>
<dbReference type="EMBL" id="CP002530">
    <property type="protein sequence ID" value="ADY37784.1"/>
    <property type="molecule type" value="Genomic_DNA"/>
</dbReference>
<evidence type="ECO:0000313" key="1">
    <source>
        <dbReference type="EMBL" id="ADY37784.1"/>
    </source>
</evidence>
<organism evidence="1 2">
    <name type="scientific">Phocaeicola salanitronis (strain DSM 18170 / JCM 13657 / CCUG 60908 / BL78)</name>
    <name type="common">Bacteroides salanitronis</name>
    <dbReference type="NCBI Taxonomy" id="667015"/>
    <lineage>
        <taxon>Bacteria</taxon>
        <taxon>Pseudomonadati</taxon>
        <taxon>Bacteroidota</taxon>
        <taxon>Bacteroidia</taxon>
        <taxon>Bacteroidales</taxon>
        <taxon>Bacteroidaceae</taxon>
        <taxon>Phocaeicola</taxon>
    </lineage>
</organism>
<evidence type="ECO:0000313" key="2">
    <source>
        <dbReference type="Proteomes" id="UP000007486"/>
    </source>
</evidence>
<accession>F0R530</accession>
<name>F0R530_PHOSB</name>
<gene>
    <name evidence="1" type="ordered locus">Bacsa_3258</name>
</gene>
<sequence length="60" mass="7158">MVDTPYLYIKDYEYISAVLRNYMPPETNIYFIGSFSALKLPMKISYLADAVYIHFRREIL</sequence>
<keyword evidence="2" id="KW-1185">Reference proteome</keyword>
<protein>
    <submittedName>
        <fullName evidence="1">Uncharacterized protein</fullName>
    </submittedName>
</protein>
<dbReference type="STRING" id="667015.Bacsa_3258"/>
<proteinExistence type="predicted"/>
<dbReference type="HOGENOM" id="CLU_2931736_0_0_10"/>
<dbReference type="AlphaFoldDB" id="F0R530"/>
<dbReference type="KEGG" id="bsa:Bacsa_3258"/>
<dbReference type="Proteomes" id="UP000007486">
    <property type="component" value="Chromosome"/>
</dbReference>